<protein>
    <submittedName>
        <fullName evidence="1">2,3-diaminopropionate biosynthesis protein SbnB</fullName>
    </submittedName>
</protein>
<dbReference type="SUPFAM" id="SSF51735">
    <property type="entry name" value="NAD(P)-binding Rossmann-fold domains"/>
    <property type="match status" value="1"/>
</dbReference>
<accession>A0ABY4ITZ6</accession>
<dbReference type="Gene3D" id="3.40.50.720">
    <property type="entry name" value="NAD(P)-binding Rossmann-like Domain"/>
    <property type="match status" value="1"/>
</dbReference>
<dbReference type="Pfam" id="PF02423">
    <property type="entry name" value="OCD_Mu_crystall"/>
    <property type="match status" value="1"/>
</dbReference>
<evidence type="ECO:0000313" key="2">
    <source>
        <dbReference type="Proteomes" id="UP000830631"/>
    </source>
</evidence>
<dbReference type="RefSeq" id="WP_131493264.1">
    <property type="nucleotide sequence ID" value="NZ_JALPCG010000001.1"/>
</dbReference>
<reference evidence="1 2" key="1">
    <citation type="submission" date="2021-06" db="EMBL/GenBank/DDBJ databases">
        <title>Genome-based taxonomic framework of Microbacterium strains isolated from marine environment, the description of four new species and reclassification of four preexisting species.</title>
        <authorList>
            <person name="Lee S.D."/>
            <person name="Kim S.-M."/>
            <person name="Byeon Y.-S."/>
            <person name="Yang H.L."/>
            <person name="Kim I.S."/>
        </authorList>
    </citation>
    <scope>NUCLEOTIDE SEQUENCE [LARGE SCALE GENOMIC DNA]</scope>
    <source>
        <strain evidence="1 2">KSW4-10</strain>
    </source>
</reference>
<evidence type="ECO:0000313" key="1">
    <source>
        <dbReference type="EMBL" id="UPL16276.1"/>
    </source>
</evidence>
<dbReference type="Gene3D" id="3.30.1780.10">
    <property type="entry name" value="ornithine cyclodeaminase, domain 1"/>
    <property type="match status" value="1"/>
</dbReference>
<name>A0ABY4ITZ6_9MICO</name>
<dbReference type="InterPro" id="IPR036291">
    <property type="entry name" value="NAD(P)-bd_dom_sf"/>
</dbReference>
<dbReference type="InterPro" id="IPR023866">
    <property type="entry name" value="SbnB"/>
</dbReference>
<dbReference type="Proteomes" id="UP000830631">
    <property type="component" value="Chromosome"/>
</dbReference>
<dbReference type="EMBL" id="CP078078">
    <property type="protein sequence ID" value="UPL16276.1"/>
    <property type="molecule type" value="Genomic_DNA"/>
</dbReference>
<dbReference type="NCBIfam" id="TIGR03944">
    <property type="entry name" value="dehyd_SbnB_fam"/>
    <property type="match status" value="1"/>
</dbReference>
<proteinExistence type="predicted"/>
<dbReference type="InterPro" id="IPR023401">
    <property type="entry name" value="ODC_N"/>
</dbReference>
<dbReference type="InterPro" id="IPR003462">
    <property type="entry name" value="ODC_Mu_crystall"/>
</dbReference>
<organism evidence="1 2">
    <name type="scientific">Microbacterium aurugineum</name>
    <dbReference type="NCBI Taxonomy" id="2851642"/>
    <lineage>
        <taxon>Bacteria</taxon>
        <taxon>Bacillati</taxon>
        <taxon>Actinomycetota</taxon>
        <taxon>Actinomycetes</taxon>
        <taxon>Micrococcales</taxon>
        <taxon>Microbacteriaceae</taxon>
        <taxon>Microbacterium</taxon>
    </lineage>
</organism>
<sequence>MFDTKDLTVIGADRVDEFLRGRETEIIDIVEDTYLTHNRGETVNPDSYFLRFPEQPQDRIIALPAHIAKEGSRSIGIKWISSFPANVERGLQRASAVIILNDPDSGFATALIEGSRISAARTAASAALAVRSLHGAPSSIGVVGSGPIARAILRFIGALYPTAVPVRVHDLNPDSVARMIAESGGDHAAGTLDEVMAADVLVFATSAGTPYVSNTKRFEPGQLVLNVSLRDLAPETLRDTNNIFDDVEHCLKANTTPHLLEQLDATRDFVTGTLAQVIEGDVELDPTRATVFSPFGLGVLDLAISHALFEQAKIDCSGVRVTDFHGEMGR</sequence>
<dbReference type="PANTHER" id="PTHR13812:SF19">
    <property type="entry name" value="KETIMINE REDUCTASE MU-CRYSTALLIN"/>
    <property type="match status" value="1"/>
</dbReference>
<gene>
    <name evidence="1" type="primary">sbnB</name>
    <name evidence="1" type="ORF">KV397_00145</name>
</gene>
<keyword evidence="2" id="KW-1185">Reference proteome</keyword>
<dbReference type="PIRSF" id="PIRSF001439">
    <property type="entry name" value="CryM"/>
    <property type="match status" value="1"/>
</dbReference>
<dbReference type="PANTHER" id="PTHR13812">
    <property type="entry name" value="KETIMINE REDUCTASE MU-CRYSTALLIN"/>
    <property type="match status" value="1"/>
</dbReference>